<keyword evidence="1" id="KW-0812">Transmembrane</keyword>
<dbReference type="Proteomes" id="UP001157017">
    <property type="component" value="Unassembled WGS sequence"/>
</dbReference>
<accession>A0ABQ6JPI4</accession>
<sequence length="129" mass="12665">MLIGSAVGPVTAVVLAQTWDDLPGSGDDLPHTVGTALLVLVPGALSGLLLAGVLLLVAVPAVRLLRASDRSSSSAEQLLLIGLTLVVAGVATVLATGAWDAVRAAPIATAMAVSGAAATARWALAAPRA</sequence>
<comment type="caution">
    <text evidence="2">The sequence shown here is derived from an EMBL/GenBank/DDBJ whole genome shotgun (WGS) entry which is preliminary data.</text>
</comment>
<gene>
    <name evidence="2" type="ORF">GCM10025868_45480</name>
</gene>
<proteinExistence type="predicted"/>
<keyword evidence="3" id="KW-1185">Reference proteome</keyword>
<evidence type="ECO:0000256" key="1">
    <source>
        <dbReference type="SAM" id="Phobius"/>
    </source>
</evidence>
<reference evidence="3" key="1">
    <citation type="journal article" date="2019" name="Int. J. Syst. Evol. Microbiol.">
        <title>The Global Catalogue of Microorganisms (GCM) 10K type strain sequencing project: providing services to taxonomists for standard genome sequencing and annotation.</title>
        <authorList>
            <consortium name="The Broad Institute Genomics Platform"/>
            <consortium name="The Broad Institute Genome Sequencing Center for Infectious Disease"/>
            <person name="Wu L."/>
            <person name="Ma J."/>
        </authorList>
    </citation>
    <scope>NUCLEOTIDE SEQUENCE [LARGE SCALE GENOMIC DNA]</scope>
    <source>
        <strain evidence="3">NBRC 108730</strain>
    </source>
</reference>
<evidence type="ECO:0000313" key="3">
    <source>
        <dbReference type="Proteomes" id="UP001157017"/>
    </source>
</evidence>
<name>A0ABQ6JPI4_9ACTN</name>
<protein>
    <recommendedName>
        <fullName evidence="4">EccD-like transmembrane domain-containing protein</fullName>
    </recommendedName>
</protein>
<feature type="transmembrane region" description="Helical" evidence="1">
    <location>
        <begin position="78"/>
        <end position="99"/>
    </location>
</feature>
<keyword evidence="1" id="KW-1133">Transmembrane helix</keyword>
<organism evidence="2 3">
    <name type="scientific">Angustibacter aerolatus</name>
    <dbReference type="NCBI Taxonomy" id="1162965"/>
    <lineage>
        <taxon>Bacteria</taxon>
        <taxon>Bacillati</taxon>
        <taxon>Actinomycetota</taxon>
        <taxon>Actinomycetes</taxon>
        <taxon>Kineosporiales</taxon>
        <taxon>Kineosporiaceae</taxon>
    </lineage>
</organism>
<evidence type="ECO:0000313" key="2">
    <source>
        <dbReference type="EMBL" id="GMA89298.1"/>
    </source>
</evidence>
<keyword evidence="1" id="KW-0472">Membrane</keyword>
<feature type="transmembrane region" description="Helical" evidence="1">
    <location>
        <begin position="105"/>
        <end position="124"/>
    </location>
</feature>
<dbReference type="EMBL" id="BSUZ01000001">
    <property type="protein sequence ID" value="GMA89298.1"/>
    <property type="molecule type" value="Genomic_DNA"/>
</dbReference>
<feature type="transmembrane region" description="Helical" evidence="1">
    <location>
        <begin position="32"/>
        <end position="57"/>
    </location>
</feature>
<evidence type="ECO:0008006" key="4">
    <source>
        <dbReference type="Google" id="ProtNLM"/>
    </source>
</evidence>